<reference evidence="6" key="1">
    <citation type="submission" date="2021-02" db="EMBL/GenBank/DDBJ databases">
        <title>Psilocybe cubensis genome.</title>
        <authorList>
            <person name="Mckernan K.J."/>
            <person name="Crawford S."/>
            <person name="Trippe A."/>
            <person name="Kane L.T."/>
            <person name="Mclaughlin S."/>
        </authorList>
    </citation>
    <scope>NUCLEOTIDE SEQUENCE [LARGE SCALE GENOMIC DNA]</scope>
    <source>
        <strain evidence="6">MGC-MH-2018</strain>
    </source>
</reference>
<evidence type="ECO:0000256" key="5">
    <source>
        <dbReference type="PIRSR" id="PIRSR602401-1"/>
    </source>
</evidence>
<gene>
    <name evidence="6" type="ORF">JR316_011695</name>
</gene>
<dbReference type="Gene3D" id="1.10.630.10">
    <property type="entry name" value="Cytochrome P450"/>
    <property type="match status" value="1"/>
</dbReference>
<proteinExistence type="inferred from homology"/>
<dbReference type="InterPro" id="IPR050529">
    <property type="entry name" value="CYP450_sterol_14alpha_dmase"/>
</dbReference>
<dbReference type="InterPro" id="IPR002401">
    <property type="entry name" value="Cyt_P450_E_grp-I"/>
</dbReference>
<protein>
    <recommendedName>
        <fullName evidence="7">Cytochrome P450</fullName>
    </recommendedName>
</protein>
<dbReference type="InterPro" id="IPR036396">
    <property type="entry name" value="Cyt_P450_sf"/>
</dbReference>
<dbReference type="GO" id="GO:0016705">
    <property type="term" value="F:oxidoreductase activity, acting on paired donors, with incorporation or reduction of molecular oxygen"/>
    <property type="evidence" value="ECO:0007669"/>
    <property type="project" value="InterPro"/>
</dbReference>
<dbReference type="CDD" id="cd00302">
    <property type="entry name" value="cytochrome_P450"/>
    <property type="match status" value="1"/>
</dbReference>
<dbReference type="OrthoDB" id="1055148at2759"/>
<dbReference type="GO" id="GO:0004497">
    <property type="term" value="F:monooxygenase activity"/>
    <property type="evidence" value="ECO:0007669"/>
    <property type="project" value="InterPro"/>
</dbReference>
<keyword evidence="2 5" id="KW-0349">Heme</keyword>
<accession>A0A8H7XPF3</accession>
<dbReference type="SUPFAM" id="SSF48264">
    <property type="entry name" value="Cytochrome P450"/>
    <property type="match status" value="1"/>
</dbReference>
<dbReference type="GO" id="GO:0005506">
    <property type="term" value="F:iron ion binding"/>
    <property type="evidence" value="ECO:0007669"/>
    <property type="project" value="InterPro"/>
</dbReference>
<evidence type="ECO:0000256" key="2">
    <source>
        <dbReference type="ARBA" id="ARBA00022617"/>
    </source>
</evidence>
<dbReference type="Pfam" id="PF00067">
    <property type="entry name" value="p450"/>
    <property type="match status" value="1"/>
</dbReference>
<dbReference type="GO" id="GO:0020037">
    <property type="term" value="F:heme binding"/>
    <property type="evidence" value="ECO:0007669"/>
    <property type="project" value="InterPro"/>
</dbReference>
<keyword evidence="4 5" id="KW-0408">Iron</keyword>
<dbReference type="PANTHER" id="PTHR24304">
    <property type="entry name" value="CYTOCHROME P450 FAMILY 7"/>
    <property type="match status" value="1"/>
</dbReference>
<evidence type="ECO:0000256" key="1">
    <source>
        <dbReference type="ARBA" id="ARBA00010617"/>
    </source>
</evidence>
<feature type="binding site" description="axial binding residue" evidence="5">
    <location>
        <position position="447"/>
    </location>
    <ligand>
        <name>heme</name>
        <dbReference type="ChEBI" id="CHEBI:30413"/>
    </ligand>
    <ligandPart>
        <name>Fe</name>
        <dbReference type="ChEBI" id="CHEBI:18248"/>
    </ligandPart>
</feature>
<dbReference type="PRINTS" id="PR00463">
    <property type="entry name" value="EP450I"/>
</dbReference>
<comment type="caution">
    <text evidence="6">The sequence shown here is derived from an EMBL/GenBank/DDBJ whole genome shotgun (WGS) entry which is preliminary data.</text>
</comment>
<keyword evidence="3 5" id="KW-0479">Metal-binding</keyword>
<dbReference type="PANTHER" id="PTHR24304:SF2">
    <property type="entry name" value="24-HYDROXYCHOLESTEROL 7-ALPHA-HYDROXYLASE"/>
    <property type="match status" value="1"/>
</dbReference>
<dbReference type="EMBL" id="JAFIQS010000015">
    <property type="protein sequence ID" value="KAG5163348.1"/>
    <property type="molecule type" value="Genomic_DNA"/>
</dbReference>
<evidence type="ECO:0000256" key="4">
    <source>
        <dbReference type="ARBA" id="ARBA00023004"/>
    </source>
</evidence>
<comment type="similarity">
    <text evidence="1">Belongs to the cytochrome P450 family.</text>
</comment>
<name>A0A8H7XPF3_PSICU</name>
<evidence type="ECO:0008006" key="7">
    <source>
        <dbReference type="Google" id="ProtNLM"/>
    </source>
</evidence>
<evidence type="ECO:0000313" key="6">
    <source>
        <dbReference type="EMBL" id="KAG5163348.1"/>
    </source>
</evidence>
<dbReference type="InterPro" id="IPR001128">
    <property type="entry name" value="Cyt_P450"/>
</dbReference>
<sequence length="510" mass="57403">MALKEVILELPIIRVLSSSQQLNVLASVTSVGLILVSYVVYNSITSSKPGSIRRLGGFPVFTAWTFFTKRYDFVRSNFSGSDPHFKFKVLHHDVVAFRGEEARKTFFDTKSLDFIEGYKILMGAAPSLKDIQVEENTQGDVSWFNKQIAILLNKNRLTDALPFLLNDVNNRMESWGKSARIDPFKHIYDLVFQMTVRMASCDELAKDVKTISELQSLYWTLEKSATPTALLLPWFPSPAKKRKEVATKELFMKLYGFVEARRHATVPSTDAIDVLLGQGMDTPNIVQFVLSVIFAGVINTGINSCWAIVYLASHPEWKAKVKAEINSLIEKHTNTVSTEPLHKRLAAIPISAWDDELPVLELVIRETLRLAISGTALRRNLIEELTIANGQVKKGDFVAYSLADVHLNPDIYEQPEKFDPSRFEAGREEDKKGTFSFLGWGAGRHPCSGMKIAKLEIKVIMAMMLAGFDFDIVDKNGKPLKELPQPDRNDIHQARPLGEPCFLQVERIAE</sequence>
<dbReference type="AlphaFoldDB" id="A0A8H7XPF3"/>
<organism evidence="6">
    <name type="scientific">Psilocybe cubensis</name>
    <name type="common">Psychedelic mushroom</name>
    <name type="synonym">Stropharia cubensis</name>
    <dbReference type="NCBI Taxonomy" id="181762"/>
    <lineage>
        <taxon>Eukaryota</taxon>
        <taxon>Fungi</taxon>
        <taxon>Dikarya</taxon>
        <taxon>Basidiomycota</taxon>
        <taxon>Agaricomycotina</taxon>
        <taxon>Agaricomycetes</taxon>
        <taxon>Agaricomycetidae</taxon>
        <taxon>Agaricales</taxon>
        <taxon>Agaricineae</taxon>
        <taxon>Strophariaceae</taxon>
        <taxon>Psilocybe</taxon>
    </lineage>
</organism>
<comment type="cofactor">
    <cofactor evidence="5">
        <name>heme</name>
        <dbReference type="ChEBI" id="CHEBI:30413"/>
    </cofactor>
</comment>
<evidence type="ECO:0000256" key="3">
    <source>
        <dbReference type="ARBA" id="ARBA00022723"/>
    </source>
</evidence>